<protein>
    <recommendedName>
        <fullName evidence="4">Replication initiation protein</fullName>
    </recommendedName>
</protein>
<reference evidence="3" key="1">
    <citation type="journal article" date="2019" name="Int. J. Syst. Evol. Microbiol.">
        <title>The Global Catalogue of Microorganisms (GCM) 10K type strain sequencing project: providing services to taxonomists for standard genome sequencing and annotation.</title>
        <authorList>
            <consortium name="The Broad Institute Genomics Platform"/>
            <consortium name="The Broad Institute Genome Sequencing Center for Infectious Disease"/>
            <person name="Wu L."/>
            <person name="Ma J."/>
        </authorList>
    </citation>
    <scope>NUCLEOTIDE SEQUENCE [LARGE SCALE GENOMIC DNA]</scope>
    <source>
        <strain evidence="3">JCM 17986</strain>
    </source>
</reference>
<keyword evidence="3" id="KW-1185">Reference proteome</keyword>
<evidence type="ECO:0008006" key="4">
    <source>
        <dbReference type="Google" id="ProtNLM"/>
    </source>
</evidence>
<sequence length="534" mass="59503">MSPTTRAERARMPLAKEVVRAAALEHGVCIRPIALRRTDVVTGQIEIIDVPCGATLASVCPTCAERKRQLRMAQCREGWHLTEEPALDADEPNDWQRALVEIRADVTKEHDAAGGPEREQLAADLAALDDEITRAGVRGNVDPDKPNRRTRSTRRRQDVADLPRRPVEARTVGKAYTGPDGKTFRPSLFVTLTLPSYGRVRSDGTPVDPTTYDYRRAARDALHFSKLVDRFIQNLRRLVGFDVQYFAAVEPQRRLAPHVHLAIRGTVSRTELRQVAAATYQQVWWPQCDEPAYGDDAAPVWDADLGAYVDPDTGAPLATWDEALDDLDADPAAEPVHVARFGVQVDAKGVLVGSDDAKRCIRYLAKYLNKSAHECHEPAGDTERAHVDRLMDELRYEPCSPGCANWLRYGVQPKNARASMRPGHCKAKAHRRTHLGYGGRRVLVSRKWSGKTLADHKHERRAWVLDLLGEMDGGTDPDRYMWEHVRPSDPDVPSISHRLLRAVAERVRWRGALDAAKARADGQLGDSAITGRAA</sequence>
<dbReference type="RefSeq" id="WP_345679000.1">
    <property type="nucleotide sequence ID" value="NZ_BAABHS010000026.1"/>
</dbReference>
<name>A0ABP9I0H0_9ACTN</name>
<dbReference type="Proteomes" id="UP001500466">
    <property type="component" value="Unassembled WGS sequence"/>
</dbReference>
<comment type="caution">
    <text evidence="2">The sequence shown here is derived from an EMBL/GenBank/DDBJ whole genome shotgun (WGS) entry which is preliminary data.</text>
</comment>
<evidence type="ECO:0000313" key="3">
    <source>
        <dbReference type="Proteomes" id="UP001500466"/>
    </source>
</evidence>
<dbReference type="EMBL" id="BAABHS010000026">
    <property type="protein sequence ID" value="GAA4983376.1"/>
    <property type="molecule type" value="Genomic_DNA"/>
</dbReference>
<dbReference type="InterPro" id="IPR046828">
    <property type="entry name" value="RepSA"/>
</dbReference>
<feature type="region of interest" description="Disordered" evidence="1">
    <location>
        <begin position="136"/>
        <end position="165"/>
    </location>
</feature>
<organism evidence="2 3">
    <name type="scientific">Yinghuangia aomiensis</name>
    <dbReference type="NCBI Taxonomy" id="676205"/>
    <lineage>
        <taxon>Bacteria</taxon>
        <taxon>Bacillati</taxon>
        <taxon>Actinomycetota</taxon>
        <taxon>Actinomycetes</taxon>
        <taxon>Kitasatosporales</taxon>
        <taxon>Streptomycetaceae</taxon>
        <taxon>Yinghuangia</taxon>
    </lineage>
</organism>
<feature type="compositionally biased region" description="Basic and acidic residues" evidence="1">
    <location>
        <begin position="155"/>
        <end position="165"/>
    </location>
</feature>
<evidence type="ECO:0000256" key="1">
    <source>
        <dbReference type="SAM" id="MobiDB-lite"/>
    </source>
</evidence>
<accession>A0ABP9I0H0</accession>
<gene>
    <name evidence="2" type="ORF">GCM10023205_61480</name>
</gene>
<dbReference type="Pfam" id="PF20199">
    <property type="entry name" value="RepSA"/>
    <property type="match status" value="1"/>
</dbReference>
<evidence type="ECO:0000313" key="2">
    <source>
        <dbReference type="EMBL" id="GAA4983376.1"/>
    </source>
</evidence>
<proteinExistence type="predicted"/>